<accession>A0A9P0J5B7</accession>
<reference evidence="13" key="2">
    <citation type="submission" date="2022-10" db="EMBL/GenBank/DDBJ databases">
        <authorList>
            <consortium name="ENA_rothamsted_submissions"/>
            <consortium name="culmorum"/>
            <person name="King R."/>
        </authorList>
    </citation>
    <scope>NUCLEOTIDE SEQUENCE</scope>
</reference>
<protein>
    <recommendedName>
        <fullName evidence="7">ornithine decarboxylase</fullName>
        <ecNumber evidence="7">4.1.1.17</ecNumber>
    </recommendedName>
</protein>
<dbReference type="InterPro" id="IPR022653">
    <property type="entry name" value="De-COase2_pyr-phos_BS"/>
</dbReference>
<dbReference type="EMBL" id="OU895879">
    <property type="protein sequence ID" value="CAH1729416.1"/>
    <property type="molecule type" value="Genomic_DNA"/>
</dbReference>
<evidence type="ECO:0000256" key="7">
    <source>
        <dbReference type="ARBA" id="ARBA00034138"/>
    </source>
</evidence>
<evidence type="ECO:0000256" key="11">
    <source>
        <dbReference type="PIRSR" id="PIRSR600183-50"/>
    </source>
</evidence>
<keyword evidence="4" id="KW-0620">Polyamine biosynthesis</keyword>
<dbReference type="Pfam" id="PF02784">
    <property type="entry name" value="Orn_Arg_deC_N"/>
    <property type="match status" value="1"/>
</dbReference>
<feature type="active site" description="Proton donor" evidence="11">
    <location>
        <position position="393"/>
    </location>
</feature>
<dbReference type="CDD" id="cd00622">
    <property type="entry name" value="PLPDE_III_ODC"/>
    <property type="match status" value="1"/>
</dbReference>
<evidence type="ECO:0000256" key="10">
    <source>
        <dbReference type="ARBA" id="ARBA00049127"/>
    </source>
</evidence>
<proteinExistence type="inferred from homology"/>
<evidence type="ECO:0000256" key="5">
    <source>
        <dbReference type="ARBA" id="ARBA00023239"/>
    </source>
</evidence>
<evidence type="ECO:0000256" key="9">
    <source>
        <dbReference type="ARBA" id="ARBA00046672"/>
    </source>
</evidence>
<dbReference type="InterPro" id="IPR022644">
    <property type="entry name" value="De-COase2_N"/>
</dbReference>
<dbReference type="AlphaFoldDB" id="A0A9P0J5B7"/>
<evidence type="ECO:0000256" key="3">
    <source>
        <dbReference type="ARBA" id="ARBA00022898"/>
    </source>
</evidence>
<dbReference type="SUPFAM" id="SSF51419">
    <property type="entry name" value="PLP-binding barrel"/>
    <property type="match status" value="1"/>
</dbReference>
<feature type="modified residue" description="N6-(pyridoxal phosphate)lysine" evidence="11">
    <location>
        <position position="116"/>
    </location>
</feature>
<evidence type="ECO:0000256" key="4">
    <source>
        <dbReference type="ARBA" id="ARBA00023115"/>
    </source>
</evidence>
<dbReference type="SUPFAM" id="SSF50621">
    <property type="entry name" value="Alanine racemase C-terminal domain-like"/>
    <property type="match status" value="1"/>
</dbReference>
<dbReference type="InterPro" id="IPR002433">
    <property type="entry name" value="Orn_de-COase"/>
</dbReference>
<dbReference type="FunFam" id="3.20.20.10:FF:000005">
    <property type="entry name" value="Ornithine decarboxylase"/>
    <property type="match status" value="1"/>
</dbReference>
<keyword evidence="14" id="KW-1185">Reference proteome</keyword>
<feature type="domain" description="Orn/DAP/Arg decarboxylase 2 N-terminal" evidence="12">
    <location>
        <begin position="94"/>
        <end position="325"/>
    </location>
</feature>
<comment type="catalytic activity">
    <reaction evidence="10">
        <text>L-ornithine + H(+) = putrescine + CO2</text>
        <dbReference type="Rhea" id="RHEA:22964"/>
        <dbReference type="ChEBI" id="CHEBI:15378"/>
        <dbReference type="ChEBI" id="CHEBI:16526"/>
        <dbReference type="ChEBI" id="CHEBI:46911"/>
        <dbReference type="ChEBI" id="CHEBI:326268"/>
        <dbReference type="EC" id="4.1.1.17"/>
    </reaction>
</comment>
<dbReference type="Proteomes" id="UP001153620">
    <property type="component" value="Chromosome 3"/>
</dbReference>
<dbReference type="PANTHER" id="PTHR11482">
    <property type="entry name" value="ARGININE/DIAMINOPIMELATE/ORNITHINE DECARBOXYLASE"/>
    <property type="match status" value="1"/>
</dbReference>
<sequence length="466" mass="53237">MNFNELVEQCEVSLFHIVDVKTNYTIAKALKLFFQFIDATIEFCFIYSLQSVKCQSVLIKLSLIMDIVSAASKIIDQNSAKGVDDPFYILNIENVKHKYEIWKEKIPRVVPYYAVKCNDDERVLRLLRNLGAGFDCASKKEFNQMLDLGVDPERIIYAQTAKQVSHLKMAVDKGIQKMTFDCPEELQKIKKLHPNAKVVLRIRFDAKSSFVNLGPKFGCNPVTEAPNLIQLCKDMQMNLIGISFHVGTATTDYKVFGNALDAVRELFNFAETLDMKLNFVDIGGGFMGGNTELFDNIATTINSALDRNFPSEDIEIISEPGRYFVDTAFSIAAQIVLKKKSEDGQIYYFINESTYLSFCYYTDKDKLNYSVIKKSNLENHSEKKLSTIWGCTCSSLDKIYSDIEFPELDVDDWIIFHNMGAYSRTISSDFNGFSNRSSYILERNEKSSKKSFTVKIIHMKIDEKFI</sequence>
<comment type="cofactor">
    <cofactor evidence="1 11">
        <name>pyridoxal 5'-phosphate</name>
        <dbReference type="ChEBI" id="CHEBI:597326"/>
    </cofactor>
</comment>
<evidence type="ECO:0000256" key="1">
    <source>
        <dbReference type="ARBA" id="ARBA00001933"/>
    </source>
</evidence>
<comment type="pathway">
    <text evidence="6">Amine and polyamine biosynthesis; putrescine biosynthesis via L-ornithine pathway; putrescine from L-ornithine: step 1/1.</text>
</comment>
<evidence type="ECO:0000313" key="13">
    <source>
        <dbReference type="EMBL" id="CAH1729416.1"/>
    </source>
</evidence>
<evidence type="ECO:0000256" key="6">
    <source>
        <dbReference type="ARBA" id="ARBA00034115"/>
    </source>
</evidence>
<keyword evidence="3 11" id="KW-0663">Pyridoxal phosphate</keyword>
<dbReference type="GO" id="GO:0004586">
    <property type="term" value="F:ornithine decarboxylase activity"/>
    <property type="evidence" value="ECO:0007669"/>
    <property type="project" value="UniProtKB-EC"/>
</dbReference>
<dbReference type="InterPro" id="IPR000183">
    <property type="entry name" value="Orn/DAP/Arg_de-COase"/>
</dbReference>
<keyword evidence="5" id="KW-0456">Lyase</keyword>
<organism evidence="13 14">
    <name type="scientific">Chironomus riparius</name>
    <dbReference type="NCBI Taxonomy" id="315576"/>
    <lineage>
        <taxon>Eukaryota</taxon>
        <taxon>Metazoa</taxon>
        <taxon>Ecdysozoa</taxon>
        <taxon>Arthropoda</taxon>
        <taxon>Hexapoda</taxon>
        <taxon>Insecta</taxon>
        <taxon>Pterygota</taxon>
        <taxon>Neoptera</taxon>
        <taxon>Endopterygota</taxon>
        <taxon>Diptera</taxon>
        <taxon>Nematocera</taxon>
        <taxon>Chironomoidea</taxon>
        <taxon>Chironomidae</taxon>
        <taxon>Chironominae</taxon>
        <taxon>Chironomus</taxon>
    </lineage>
</organism>
<comment type="similarity">
    <text evidence="2">Belongs to the Orn/Lys/Arg decarboxylase class-II family.</text>
</comment>
<dbReference type="GO" id="GO:0005737">
    <property type="term" value="C:cytoplasm"/>
    <property type="evidence" value="ECO:0007669"/>
    <property type="project" value="TreeGrafter"/>
</dbReference>
<evidence type="ECO:0000313" key="14">
    <source>
        <dbReference type="Proteomes" id="UP001153620"/>
    </source>
</evidence>
<dbReference type="InterPro" id="IPR009006">
    <property type="entry name" value="Ala_racemase/Decarboxylase_C"/>
</dbReference>
<dbReference type="GO" id="GO:0033387">
    <property type="term" value="P:putrescine biosynthetic process from arginine, via ornithine"/>
    <property type="evidence" value="ECO:0007669"/>
    <property type="project" value="TreeGrafter"/>
</dbReference>
<evidence type="ECO:0000259" key="12">
    <source>
        <dbReference type="Pfam" id="PF02784"/>
    </source>
</evidence>
<reference evidence="13" key="1">
    <citation type="submission" date="2022-01" db="EMBL/GenBank/DDBJ databases">
        <authorList>
            <person name="King R."/>
        </authorList>
    </citation>
    <scope>NUCLEOTIDE SEQUENCE</scope>
</reference>
<dbReference type="PROSITE" id="PS00878">
    <property type="entry name" value="ODR_DC_2_1"/>
    <property type="match status" value="1"/>
</dbReference>
<comment type="function">
    <text evidence="8">Catalyzes the first and rate-limiting step of polyamine biosynthesis that converts ornithine into putrescine, which is the precursor for the polyamines, spermidine and spermine. Polyamines are essential for cell proliferation and are implicated in cellular processes, ranging from DNA replication to apoptosis.</text>
</comment>
<evidence type="ECO:0000256" key="8">
    <source>
        <dbReference type="ARBA" id="ARBA00037173"/>
    </source>
</evidence>
<dbReference type="PANTHER" id="PTHR11482:SF6">
    <property type="entry name" value="ORNITHINE DECARBOXYLASE 1-RELATED"/>
    <property type="match status" value="1"/>
</dbReference>
<dbReference type="Gene3D" id="2.40.37.10">
    <property type="entry name" value="Lyase, Ornithine Decarboxylase, Chain A, domain 1"/>
    <property type="match status" value="1"/>
</dbReference>
<dbReference type="PRINTS" id="PR01179">
    <property type="entry name" value="ODADCRBXLASE"/>
</dbReference>
<comment type="subunit">
    <text evidence="9">Homodimer. Only the dimer is catalytically active, as the active sites are constructed of residues from both monomers.</text>
</comment>
<dbReference type="EC" id="4.1.1.17" evidence="7"/>
<dbReference type="InterPro" id="IPR029066">
    <property type="entry name" value="PLP-binding_barrel"/>
</dbReference>
<gene>
    <name evidence="13" type="ORF">CHIRRI_LOCUS11530</name>
</gene>
<dbReference type="Gene3D" id="3.20.20.10">
    <property type="entry name" value="Alanine racemase"/>
    <property type="match status" value="1"/>
</dbReference>
<evidence type="ECO:0000256" key="2">
    <source>
        <dbReference type="ARBA" id="ARBA00008872"/>
    </source>
</evidence>
<name>A0A9P0J5B7_9DIPT</name>
<dbReference type="PRINTS" id="PR01182">
    <property type="entry name" value="ORNDCRBXLASE"/>
</dbReference>